<feature type="compositionally biased region" description="Basic and acidic residues" evidence="1">
    <location>
        <begin position="8"/>
        <end position="21"/>
    </location>
</feature>
<comment type="caution">
    <text evidence="2">The sequence shown here is derived from an EMBL/GenBank/DDBJ whole genome shotgun (WGS) entry which is preliminary data.</text>
</comment>
<accession>A0A0F9CTW3</accession>
<feature type="region of interest" description="Disordered" evidence="1">
    <location>
        <begin position="1"/>
        <end position="21"/>
    </location>
</feature>
<proteinExistence type="predicted"/>
<protein>
    <submittedName>
        <fullName evidence="2">Uncharacterized protein</fullName>
    </submittedName>
</protein>
<organism evidence="2">
    <name type="scientific">marine sediment metagenome</name>
    <dbReference type="NCBI Taxonomy" id="412755"/>
    <lineage>
        <taxon>unclassified sequences</taxon>
        <taxon>metagenomes</taxon>
        <taxon>ecological metagenomes</taxon>
    </lineage>
</organism>
<name>A0A0F9CTW3_9ZZZZ</name>
<dbReference type="AlphaFoldDB" id="A0A0F9CTW3"/>
<dbReference type="EMBL" id="LAZR01031754">
    <property type="protein sequence ID" value="KKL52823.1"/>
    <property type="molecule type" value="Genomic_DNA"/>
</dbReference>
<evidence type="ECO:0000313" key="2">
    <source>
        <dbReference type="EMBL" id="KKL52823.1"/>
    </source>
</evidence>
<gene>
    <name evidence="2" type="ORF">LCGC14_2281590</name>
</gene>
<reference evidence="2" key="1">
    <citation type="journal article" date="2015" name="Nature">
        <title>Complex archaea that bridge the gap between prokaryotes and eukaryotes.</title>
        <authorList>
            <person name="Spang A."/>
            <person name="Saw J.H."/>
            <person name="Jorgensen S.L."/>
            <person name="Zaremba-Niedzwiedzka K."/>
            <person name="Martijn J."/>
            <person name="Lind A.E."/>
            <person name="van Eijk R."/>
            <person name="Schleper C."/>
            <person name="Guy L."/>
            <person name="Ettema T.J."/>
        </authorList>
    </citation>
    <scope>NUCLEOTIDE SEQUENCE</scope>
</reference>
<evidence type="ECO:0000256" key="1">
    <source>
        <dbReference type="SAM" id="MobiDB-lite"/>
    </source>
</evidence>
<sequence length="113" mass="13164">MSRTYTKARQDKPYPDPQSEREELQNMLWGIGVSIPGSGITNPHSPFYVEMTELRDLVQWQMDKVAGEPEFREGHMTEEARDGFREYLRWRDRRDMGVVSYSVPGIPGQEART</sequence>